<name>A0AA35QD72_9HYPO</name>
<sequence length="76" mass="8702">MAPVLRTRDLYQVPPFLLAKTSTTAHVPAKITSSNFYERHCDVDVAQKRLSLSPKYSPLALRKKNQELFPSSNYHQ</sequence>
<dbReference type="Proteomes" id="UP001160390">
    <property type="component" value="Unassembled WGS sequence"/>
</dbReference>
<gene>
    <name evidence="1" type="ORF">CCHLO57077_00011637</name>
</gene>
<accession>A0AA35QD72</accession>
<evidence type="ECO:0000313" key="2">
    <source>
        <dbReference type="Proteomes" id="UP001160390"/>
    </source>
</evidence>
<evidence type="ECO:0000313" key="1">
    <source>
        <dbReference type="EMBL" id="CAI6099888.1"/>
    </source>
</evidence>
<dbReference type="EMBL" id="CABFNP030001329">
    <property type="protein sequence ID" value="CAI6099888.1"/>
    <property type="molecule type" value="Genomic_DNA"/>
</dbReference>
<comment type="caution">
    <text evidence="1">The sequence shown here is derived from an EMBL/GenBank/DDBJ whole genome shotgun (WGS) entry which is preliminary data.</text>
</comment>
<proteinExistence type="predicted"/>
<dbReference type="AlphaFoldDB" id="A0AA35QD72"/>
<keyword evidence="2" id="KW-1185">Reference proteome</keyword>
<protein>
    <submittedName>
        <fullName evidence="1">Uncharacterized protein</fullName>
    </submittedName>
</protein>
<reference evidence="1" key="1">
    <citation type="submission" date="2023-01" db="EMBL/GenBank/DDBJ databases">
        <authorList>
            <person name="Piombo E."/>
        </authorList>
    </citation>
    <scope>NUCLEOTIDE SEQUENCE</scope>
</reference>
<organism evidence="1 2">
    <name type="scientific">Clonostachys chloroleuca</name>
    <dbReference type="NCBI Taxonomy" id="1926264"/>
    <lineage>
        <taxon>Eukaryota</taxon>
        <taxon>Fungi</taxon>
        <taxon>Dikarya</taxon>
        <taxon>Ascomycota</taxon>
        <taxon>Pezizomycotina</taxon>
        <taxon>Sordariomycetes</taxon>
        <taxon>Hypocreomycetidae</taxon>
        <taxon>Hypocreales</taxon>
        <taxon>Bionectriaceae</taxon>
        <taxon>Clonostachys</taxon>
    </lineage>
</organism>